<protein>
    <recommendedName>
        <fullName evidence="2">protein-tyrosine-phosphatase</fullName>
        <ecNumber evidence="2">3.1.3.48</ecNumber>
    </recommendedName>
</protein>
<dbReference type="SUPFAM" id="SSF52788">
    <property type="entry name" value="Phosphotyrosine protein phosphatases I"/>
    <property type="match status" value="1"/>
</dbReference>
<evidence type="ECO:0000256" key="2">
    <source>
        <dbReference type="ARBA" id="ARBA00013064"/>
    </source>
</evidence>
<dbReference type="InterPro" id="IPR017867">
    <property type="entry name" value="Tyr_phospatase_low_mol_wt"/>
</dbReference>
<organism evidence="7">
    <name type="scientific">Shewanella xiamenensis</name>
    <dbReference type="NCBI Taxonomy" id="332186"/>
    <lineage>
        <taxon>Bacteria</taxon>
        <taxon>Pseudomonadati</taxon>
        <taxon>Pseudomonadota</taxon>
        <taxon>Gammaproteobacteria</taxon>
        <taxon>Alteromonadales</taxon>
        <taxon>Shewanellaceae</taxon>
        <taxon>Shewanella</taxon>
    </lineage>
</organism>
<evidence type="ECO:0000313" key="7">
    <source>
        <dbReference type="EMBL" id="MDG5899940.1"/>
    </source>
</evidence>
<accession>A0AAW6QX44</accession>
<dbReference type="InterPro" id="IPR050438">
    <property type="entry name" value="LMW_PTPase"/>
</dbReference>
<feature type="active site" description="Nucleophile" evidence="5">
    <location>
        <position position="25"/>
    </location>
</feature>
<keyword evidence="4" id="KW-0904">Protein phosphatase</keyword>
<dbReference type="Proteomes" id="UP001152518">
    <property type="component" value="Unassembled WGS sequence"/>
</dbReference>
<evidence type="ECO:0000256" key="5">
    <source>
        <dbReference type="PIRSR" id="PIRSR617867-1"/>
    </source>
</evidence>
<dbReference type="PANTHER" id="PTHR11717:SF7">
    <property type="entry name" value="LOW MOLECULAR WEIGHT PHOSPHOTYROSINE PROTEIN PHOSPHATASE"/>
    <property type="match status" value="1"/>
</dbReference>
<evidence type="ECO:0000256" key="4">
    <source>
        <dbReference type="ARBA" id="ARBA00022912"/>
    </source>
</evidence>
<dbReference type="InterPro" id="IPR023485">
    <property type="entry name" value="Ptyr_pPase"/>
</dbReference>
<dbReference type="EMBL" id="SUNE01000004">
    <property type="protein sequence ID" value="MDG5899940.1"/>
    <property type="molecule type" value="Genomic_DNA"/>
</dbReference>
<dbReference type="PANTHER" id="PTHR11717">
    <property type="entry name" value="LOW MOLECULAR WEIGHT PROTEIN TYROSINE PHOSPHATASE"/>
    <property type="match status" value="1"/>
</dbReference>
<dbReference type="Gene3D" id="3.40.50.2300">
    <property type="match status" value="1"/>
</dbReference>
<comment type="caution">
    <text evidence="7">The sequence shown here is derived from an EMBL/GenBank/DDBJ whole genome shotgun (WGS) entry which is preliminary data.</text>
</comment>
<feature type="active site" evidence="5">
    <location>
        <position position="31"/>
    </location>
</feature>
<feature type="domain" description="Phosphotyrosine protein phosphatase I" evidence="6">
    <location>
        <begin position="19"/>
        <end position="165"/>
    </location>
</feature>
<gene>
    <name evidence="7" type="ORF">E2650_08550</name>
</gene>
<keyword evidence="3" id="KW-0378">Hydrolase</keyword>
<dbReference type="SMART" id="SM00226">
    <property type="entry name" value="LMWPc"/>
    <property type="match status" value="1"/>
</dbReference>
<evidence type="ECO:0000256" key="3">
    <source>
        <dbReference type="ARBA" id="ARBA00022801"/>
    </source>
</evidence>
<feature type="active site" description="Proton donor" evidence="5">
    <location>
        <position position="139"/>
    </location>
</feature>
<dbReference type="AlphaFoldDB" id="A0AAW6QX44"/>
<dbReference type="Pfam" id="PF01451">
    <property type="entry name" value="LMWPc"/>
    <property type="match status" value="1"/>
</dbReference>
<comment type="similarity">
    <text evidence="1">Belongs to the low molecular weight phosphotyrosine protein phosphatase family.</text>
</comment>
<reference evidence="7" key="2">
    <citation type="submission" date="2019-04" db="EMBL/GenBank/DDBJ databases">
        <authorList>
            <person name="Zou H."/>
        </authorList>
    </citation>
    <scope>NUCLEOTIDE SEQUENCE</scope>
    <source>
        <strain evidence="7">2015oxa</strain>
    </source>
</reference>
<sequence>MPEDAKLFEDKALKAKNIRRILMVCMGNICRSPTAEAVCRAKIRERRLNIEVDSAGTIGYHQGDKPDSRAIAAGIKRGLSFDGMRARQIVDADFEYFDLILAADNRNLVDLRSRCPLEYQYKLQLMLSYGNSEIDEVPDPYYGGTQGFELVLDLLEQSIDSLLDQLAGKSNDTD</sequence>
<proteinExistence type="inferred from homology"/>
<dbReference type="GO" id="GO:0004725">
    <property type="term" value="F:protein tyrosine phosphatase activity"/>
    <property type="evidence" value="ECO:0007669"/>
    <property type="project" value="UniProtKB-EC"/>
</dbReference>
<dbReference type="PRINTS" id="PR00719">
    <property type="entry name" value="LMWPTPASE"/>
</dbReference>
<dbReference type="CDD" id="cd16343">
    <property type="entry name" value="LMWPTP"/>
    <property type="match status" value="1"/>
</dbReference>
<evidence type="ECO:0000259" key="6">
    <source>
        <dbReference type="SMART" id="SM00226"/>
    </source>
</evidence>
<reference evidence="7" key="1">
    <citation type="journal article" date="2019" name="Int J Environ Res Public Health">
        <title>Characterization of Chromosome-Mediated BlaOXA-894 in Shewanella xiamenensis Isolated from Pig Wastewater.</title>
        <authorList>
            <person name="Zou H."/>
            <person name="Zhou Z."/>
            <person name="Xia H."/>
            <person name="Zhao Q."/>
            <person name="Li X."/>
        </authorList>
    </citation>
    <scope>NUCLEOTIDE SEQUENCE</scope>
    <source>
        <strain evidence="7">2015oxa</strain>
    </source>
</reference>
<name>A0AAW6QX44_9GAMM</name>
<dbReference type="FunFam" id="3.40.50.2300:FF:000113">
    <property type="entry name" value="Low molecular weight protein-tyrosine-phosphatase"/>
    <property type="match status" value="1"/>
</dbReference>
<dbReference type="EC" id="3.1.3.48" evidence="2"/>
<dbReference type="InterPro" id="IPR036196">
    <property type="entry name" value="Ptyr_pPase_sf"/>
</dbReference>
<evidence type="ECO:0000256" key="1">
    <source>
        <dbReference type="ARBA" id="ARBA00011063"/>
    </source>
</evidence>